<dbReference type="PANTHER" id="PTHR30250:SF26">
    <property type="entry name" value="PSMA PROTEIN"/>
    <property type="match status" value="1"/>
</dbReference>
<keyword evidence="3 6" id="KW-0812">Transmembrane</keyword>
<feature type="transmembrane region" description="Helical" evidence="6">
    <location>
        <begin position="128"/>
        <end position="149"/>
    </location>
</feature>
<evidence type="ECO:0000313" key="7">
    <source>
        <dbReference type="EMBL" id="MBD8040359.1"/>
    </source>
</evidence>
<feature type="transmembrane region" description="Helical" evidence="6">
    <location>
        <begin position="188"/>
        <end position="209"/>
    </location>
</feature>
<sequence>MHDTLASNKRIAKNTLLLYFRMIILMLVSLYTSRVILDALGEADYGIYNVVGGVVAMFSVLSSSLSGSISRFITYELGTGNKERLSKIFSTSVNIQLLMAVLVVMLCEVIGVWFLNTKMNIPEGRMEAANWVLHFSIASFAVNLVSLPYNATIIAHERMGVFAYISILEAGLKLLIAYLIYVSPVDKLILYGGLILGVSLIIRIIYGIYCGHHFEEAKYKFVLEHSLLKEMANFASWNLFGNTAYMLNTQGVNMLINVYFGVTCNAARAIAVQVDTAVTQFVNNFMTAINPQITKSYAAGDYEYMAKLVCRGTKYSFFIMYLFVVPMVLEADTILGIWLKKVPTDTVVFMRLVLFSTLATLLGNPMYTAIQATGKIRRYQIEVVSVGCLVFPLSWLAYALGAPAYMTYVIFAVLYFSLNFIRLATLRRLMNFPVWMFVRSVFGRIGPCSILMFLVPGLTIVFMQPSFIRLLLVCMVSLLWSVTCIYYVGLEQGERSFFLDKIKQLLASKLHIHI</sequence>
<keyword evidence="4 6" id="KW-1133">Transmembrane helix</keyword>
<name>A0ABR8Y8J6_9BACT</name>
<dbReference type="InterPro" id="IPR050833">
    <property type="entry name" value="Poly_Biosynth_Transport"/>
</dbReference>
<evidence type="ECO:0000256" key="4">
    <source>
        <dbReference type="ARBA" id="ARBA00022989"/>
    </source>
</evidence>
<proteinExistence type="predicted"/>
<accession>A0ABR8Y8J6</accession>
<feature type="transmembrane region" description="Helical" evidence="6">
    <location>
        <begin position="468"/>
        <end position="488"/>
    </location>
</feature>
<dbReference type="Proteomes" id="UP000620874">
    <property type="component" value="Unassembled WGS sequence"/>
</dbReference>
<evidence type="ECO:0000256" key="1">
    <source>
        <dbReference type="ARBA" id="ARBA00004651"/>
    </source>
</evidence>
<comment type="subcellular location">
    <subcellularLocation>
        <location evidence="1">Cell membrane</location>
        <topology evidence="1">Multi-pass membrane protein</topology>
    </subcellularLocation>
</comment>
<keyword evidence="8" id="KW-1185">Reference proteome</keyword>
<evidence type="ECO:0000256" key="6">
    <source>
        <dbReference type="SAM" id="Phobius"/>
    </source>
</evidence>
<feature type="transmembrane region" description="Helical" evidence="6">
    <location>
        <begin position="95"/>
        <end position="116"/>
    </location>
</feature>
<keyword evidence="5 6" id="KW-0472">Membrane</keyword>
<evidence type="ECO:0000256" key="5">
    <source>
        <dbReference type="ARBA" id="ARBA00023136"/>
    </source>
</evidence>
<feature type="transmembrane region" description="Helical" evidence="6">
    <location>
        <begin position="315"/>
        <end position="337"/>
    </location>
</feature>
<keyword evidence="2" id="KW-1003">Cell membrane</keyword>
<feature type="transmembrane region" description="Helical" evidence="6">
    <location>
        <begin position="349"/>
        <end position="367"/>
    </location>
</feature>
<evidence type="ECO:0000256" key="2">
    <source>
        <dbReference type="ARBA" id="ARBA00022475"/>
    </source>
</evidence>
<evidence type="ECO:0000256" key="3">
    <source>
        <dbReference type="ARBA" id="ARBA00022692"/>
    </source>
</evidence>
<feature type="transmembrane region" description="Helical" evidence="6">
    <location>
        <begin position="404"/>
        <end position="421"/>
    </location>
</feature>
<feature type="transmembrane region" description="Helical" evidence="6">
    <location>
        <begin position="441"/>
        <end position="462"/>
    </location>
</feature>
<gene>
    <name evidence="7" type="ORF">H9625_07860</name>
</gene>
<evidence type="ECO:0000313" key="8">
    <source>
        <dbReference type="Proteomes" id="UP000620874"/>
    </source>
</evidence>
<organism evidence="7 8">
    <name type="scientific">Phocaeicola intestinalis</name>
    <dbReference type="NCBI Taxonomy" id="2762212"/>
    <lineage>
        <taxon>Bacteria</taxon>
        <taxon>Pseudomonadati</taxon>
        <taxon>Bacteroidota</taxon>
        <taxon>Bacteroidia</taxon>
        <taxon>Bacteroidales</taxon>
        <taxon>Bacteroidaceae</taxon>
        <taxon>Phocaeicola</taxon>
    </lineage>
</organism>
<dbReference type="EMBL" id="JACSPP010000019">
    <property type="protein sequence ID" value="MBD8040359.1"/>
    <property type="molecule type" value="Genomic_DNA"/>
</dbReference>
<feature type="transmembrane region" description="Helical" evidence="6">
    <location>
        <begin position="379"/>
        <end position="398"/>
    </location>
</feature>
<dbReference type="RefSeq" id="WP_087210529.1">
    <property type="nucleotide sequence ID" value="NZ_JACSPP010000019.1"/>
</dbReference>
<feature type="transmembrane region" description="Helical" evidence="6">
    <location>
        <begin position="161"/>
        <end position="182"/>
    </location>
</feature>
<comment type="caution">
    <text evidence="7">The sequence shown here is derived from an EMBL/GenBank/DDBJ whole genome shotgun (WGS) entry which is preliminary data.</text>
</comment>
<dbReference type="PANTHER" id="PTHR30250">
    <property type="entry name" value="PST FAMILY PREDICTED COLANIC ACID TRANSPORTER"/>
    <property type="match status" value="1"/>
</dbReference>
<protein>
    <submittedName>
        <fullName evidence="7">Lipopolysaccharide biosynthesis protein</fullName>
    </submittedName>
</protein>
<reference evidence="7 8" key="1">
    <citation type="submission" date="2020-08" db="EMBL/GenBank/DDBJ databases">
        <title>A Genomic Blueprint of the Chicken Gut Microbiome.</title>
        <authorList>
            <person name="Gilroy R."/>
            <person name="Ravi A."/>
            <person name="Getino M."/>
            <person name="Pursley I."/>
            <person name="Horton D.L."/>
            <person name="Alikhan N.-F."/>
            <person name="Baker D."/>
            <person name="Gharbi K."/>
            <person name="Hall N."/>
            <person name="Watson M."/>
            <person name="Adriaenssens E.M."/>
            <person name="Foster-Nyarko E."/>
            <person name="Jarju S."/>
            <person name="Secka A."/>
            <person name="Antonio M."/>
            <person name="Oren A."/>
            <person name="Chaudhuri R."/>
            <person name="La Ragione R.M."/>
            <person name="Hildebrand F."/>
            <person name="Pallen M.J."/>
        </authorList>
    </citation>
    <scope>NUCLEOTIDE SEQUENCE [LARGE SCALE GENOMIC DNA]</scope>
    <source>
        <strain evidence="7 8">Sa1CVN1</strain>
    </source>
</reference>
<feature type="transmembrane region" description="Helical" evidence="6">
    <location>
        <begin position="45"/>
        <end position="74"/>
    </location>
</feature>
<feature type="transmembrane region" description="Helical" evidence="6">
    <location>
        <begin position="16"/>
        <end position="33"/>
    </location>
</feature>